<evidence type="ECO:0000313" key="1">
    <source>
        <dbReference type="EMBL" id="GIO51770.1"/>
    </source>
</evidence>
<protein>
    <submittedName>
        <fullName evidence="1">Uncharacterized protein</fullName>
    </submittedName>
</protein>
<keyword evidence="2" id="KW-1185">Reference proteome</keyword>
<evidence type="ECO:0000313" key="2">
    <source>
        <dbReference type="Proteomes" id="UP000676601"/>
    </source>
</evidence>
<organism evidence="1 2">
    <name type="scientific">Paenibacillus cineris</name>
    <dbReference type="NCBI Taxonomy" id="237530"/>
    <lineage>
        <taxon>Bacteria</taxon>
        <taxon>Bacillati</taxon>
        <taxon>Bacillota</taxon>
        <taxon>Bacilli</taxon>
        <taxon>Bacillales</taxon>
        <taxon>Paenibacillaceae</taxon>
        <taxon>Paenibacillus</taxon>
    </lineage>
</organism>
<name>A0ABQ4L643_9BACL</name>
<sequence length="51" mass="6063">MRDERKFGAEARSNQELPEQTQLDIMKVLEQCGIHPDNWKRFVQKMEKGTD</sequence>
<dbReference type="RefSeq" id="WP_163882458.1">
    <property type="nucleotide sequence ID" value="NZ_BORU01000001.1"/>
</dbReference>
<reference evidence="1 2" key="1">
    <citation type="submission" date="2021-03" db="EMBL/GenBank/DDBJ databases">
        <title>Antimicrobial resistance genes in bacteria isolated from Japanese honey, and their potential for conferring macrolide and lincosamide resistance in the American foulbrood pathogen Paenibacillus larvae.</title>
        <authorList>
            <person name="Okamoto M."/>
            <person name="Kumagai M."/>
            <person name="Kanamori H."/>
            <person name="Takamatsu D."/>
        </authorList>
    </citation>
    <scope>NUCLEOTIDE SEQUENCE [LARGE SCALE GENOMIC DNA]</scope>
    <source>
        <strain evidence="1 2">J21TS7</strain>
    </source>
</reference>
<gene>
    <name evidence="1" type="ORF">J21TS7_00880</name>
</gene>
<proteinExistence type="predicted"/>
<dbReference type="EMBL" id="BORU01000001">
    <property type="protein sequence ID" value="GIO51770.1"/>
    <property type="molecule type" value="Genomic_DNA"/>
</dbReference>
<dbReference type="Proteomes" id="UP000676601">
    <property type="component" value="Unassembled WGS sequence"/>
</dbReference>
<accession>A0ABQ4L643</accession>
<comment type="caution">
    <text evidence="1">The sequence shown here is derived from an EMBL/GenBank/DDBJ whole genome shotgun (WGS) entry which is preliminary data.</text>
</comment>